<reference evidence="2" key="1">
    <citation type="submission" date="2024-02" db="EMBL/GenBank/DDBJ databases">
        <authorList>
            <consortium name="ELIXIR-Norway"/>
            <consortium name="Elixir Norway"/>
        </authorList>
    </citation>
    <scope>NUCLEOTIDE SEQUENCE</scope>
</reference>
<evidence type="ECO:0000313" key="2">
    <source>
        <dbReference type="EMBL" id="CAK9215744.1"/>
    </source>
</evidence>
<evidence type="ECO:0000256" key="1">
    <source>
        <dbReference type="SAM" id="MobiDB-lite"/>
    </source>
</evidence>
<protein>
    <submittedName>
        <fullName evidence="2">Uncharacterized protein</fullName>
    </submittedName>
</protein>
<evidence type="ECO:0000313" key="3">
    <source>
        <dbReference type="Proteomes" id="UP001497512"/>
    </source>
</evidence>
<dbReference type="Proteomes" id="UP001497512">
    <property type="component" value="Chromosome 2"/>
</dbReference>
<name>A0ABP0U8T3_9BRYO</name>
<dbReference type="EMBL" id="OZ019894">
    <property type="protein sequence ID" value="CAK9215744.1"/>
    <property type="molecule type" value="Genomic_DNA"/>
</dbReference>
<gene>
    <name evidence="2" type="ORF">CSSPTR1EN2_LOCUS12893</name>
</gene>
<sequence length="115" mass="12268">MSQSVRGFRTEEKSQQQGLPPHISVGSVFTELKGKYCAFGGGVTLVEAGGSGGNIGKKSFNGGGDDDDYFREDGDDDGGDDGGLFGGRLAVPEIFDQKVVAAVLQEWFRQSMLTW</sequence>
<feature type="compositionally biased region" description="Acidic residues" evidence="1">
    <location>
        <begin position="64"/>
        <end position="80"/>
    </location>
</feature>
<organism evidence="2 3">
    <name type="scientific">Sphagnum troendelagicum</name>
    <dbReference type="NCBI Taxonomy" id="128251"/>
    <lineage>
        <taxon>Eukaryota</taxon>
        <taxon>Viridiplantae</taxon>
        <taxon>Streptophyta</taxon>
        <taxon>Embryophyta</taxon>
        <taxon>Bryophyta</taxon>
        <taxon>Sphagnophytina</taxon>
        <taxon>Sphagnopsida</taxon>
        <taxon>Sphagnales</taxon>
        <taxon>Sphagnaceae</taxon>
        <taxon>Sphagnum</taxon>
    </lineage>
</organism>
<keyword evidence="3" id="KW-1185">Reference proteome</keyword>
<proteinExistence type="predicted"/>
<feature type="region of interest" description="Disordered" evidence="1">
    <location>
        <begin position="54"/>
        <end position="83"/>
    </location>
</feature>
<feature type="region of interest" description="Disordered" evidence="1">
    <location>
        <begin position="1"/>
        <end position="22"/>
    </location>
</feature>
<accession>A0ABP0U8T3</accession>